<dbReference type="GeneID" id="39852217"/>
<evidence type="ECO:0000256" key="1">
    <source>
        <dbReference type="ARBA" id="ARBA00011028"/>
    </source>
</evidence>
<feature type="region of interest" description="Disordered" evidence="5">
    <location>
        <begin position="399"/>
        <end position="445"/>
    </location>
</feature>
<proteinExistence type="inferred from homology"/>
<accession>A0A4D6HMF1</accession>
<organism evidence="6 7">
    <name type="scientific">Natronorubrum bangense</name>
    <dbReference type="NCBI Taxonomy" id="61858"/>
    <lineage>
        <taxon>Archaea</taxon>
        <taxon>Methanobacteriati</taxon>
        <taxon>Methanobacteriota</taxon>
        <taxon>Stenosarchaea group</taxon>
        <taxon>Halobacteria</taxon>
        <taxon>Halobacteriales</taxon>
        <taxon>Natrialbaceae</taxon>
        <taxon>Natronorubrum</taxon>
    </lineage>
</organism>
<protein>
    <submittedName>
        <fullName evidence="6">Zinc ABC transporter substrate-binding protein</fullName>
    </submittedName>
</protein>
<dbReference type="AlphaFoldDB" id="A0A4D6HMF1"/>
<keyword evidence="3" id="KW-0732">Signal</keyword>
<keyword evidence="2" id="KW-0813">Transport</keyword>
<sequence length="466" mass="51351">MNLTRRSVLAGTGAVSLGAVAGCLSEPDEMGNEGGYAAFFSLWDWANQVADGELEFENPVPAGEMGHGWEPDFDLTADVASSEVFIYMDTPEFSWAQDIVSGLERDYGDSVTVIDAMSGMGPHLIPFGGADDDDETEGLPEPDYDHEFDPDDIVRERFDFYDLRSEDQLGYWHIDHWHGGVPEVPVDGSVPIGAVFRDSDDRIVPLGQNEAFQFDARLAEGAQEGVIEITSYGDYVELTGLETGNTEIIFELRHEGELVYDTDAAPMSVDVVEGEGASEFHDPHAWVDPVLAQDAVSNIANGLAEIDPDNADLFEENAEAYNERLAEVDRQFEQLVEDADREIVVFVGHDSYQYIARRYGIEFHTPTGATPDASEDFAAVANLIDIVDEHDIDTILYDPFESSDPNDMDDLPSDAEQLLEGSSATDAEPLSPVEGTTGEWNEDDWGWVEQMEEINLPSLRKALDAE</sequence>
<dbReference type="InterPro" id="IPR006127">
    <property type="entry name" value="ZnuA-like"/>
</dbReference>
<dbReference type="EMBL" id="CP031305">
    <property type="protein sequence ID" value="QCC55334.1"/>
    <property type="molecule type" value="Genomic_DNA"/>
</dbReference>
<feature type="coiled-coil region" evidence="4">
    <location>
        <begin position="311"/>
        <end position="338"/>
    </location>
</feature>
<dbReference type="PROSITE" id="PS51318">
    <property type="entry name" value="TAT"/>
    <property type="match status" value="1"/>
</dbReference>
<dbReference type="Proteomes" id="UP000296822">
    <property type="component" value="Chromosome"/>
</dbReference>
<dbReference type="InterPro" id="IPR006311">
    <property type="entry name" value="TAT_signal"/>
</dbReference>
<reference evidence="6 7" key="1">
    <citation type="journal article" date="2019" name="Nat. Commun.">
        <title>A new type of DNA phosphorothioation-based antiviral system in archaea.</title>
        <authorList>
            <person name="Xiong L."/>
            <person name="Liu S."/>
            <person name="Chen S."/>
            <person name="Xiao Y."/>
            <person name="Zhu B."/>
            <person name="Gao Y."/>
            <person name="Zhang Y."/>
            <person name="Chen B."/>
            <person name="Luo J."/>
            <person name="Deng Z."/>
            <person name="Chen X."/>
            <person name="Wang L."/>
            <person name="Chen S."/>
        </authorList>
    </citation>
    <scope>NUCLEOTIDE SEQUENCE [LARGE SCALE GENOMIC DNA]</scope>
    <source>
        <strain evidence="6 7">JCM 10635</strain>
    </source>
</reference>
<dbReference type="KEGG" id="nbg:DV706_13190"/>
<dbReference type="PANTHER" id="PTHR42953">
    <property type="entry name" value="HIGH-AFFINITY ZINC UPTAKE SYSTEM PROTEIN ZNUA-RELATED"/>
    <property type="match status" value="1"/>
</dbReference>
<evidence type="ECO:0000256" key="5">
    <source>
        <dbReference type="SAM" id="MobiDB-lite"/>
    </source>
</evidence>
<dbReference type="Gene3D" id="3.40.50.1980">
    <property type="entry name" value="Nitrogenase molybdenum iron protein domain"/>
    <property type="match status" value="2"/>
</dbReference>
<evidence type="ECO:0000313" key="6">
    <source>
        <dbReference type="EMBL" id="QCC55334.1"/>
    </source>
</evidence>
<evidence type="ECO:0000256" key="2">
    <source>
        <dbReference type="ARBA" id="ARBA00022448"/>
    </source>
</evidence>
<name>A0A4D6HMF1_9EURY</name>
<dbReference type="GO" id="GO:0030001">
    <property type="term" value="P:metal ion transport"/>
    <property type="evidence" value="ECO:0007669"/>
    <property type="project" value="InterPro"/>
</dbReference>
<keyword evidence="4" id="KW-0175">Coiled coil</keyword>
<evidence type="ECO:0000313" key="7">
    <source>
        <dbReference type="Proteomes" id="UP000296822"/>
    </source>
</evidence>
<dbReference type="PROSITE" id="PS51257">
    <property type="entry name" value="PROKAR_LIPOPROTEIN"/>
    <property type="match status" value="1"/>
</dbReference>
<gene>
    <name evidence="6" type="ORF">DV706_13190</name>
</gene>
<evidence type="ECO:0000256" key="3">
    <source>
        <dbReference type="ARBA" id="ARBA00022729"/>
    </source>
</evidence>
<dbReference type="Pfam" id="PF01297">
    <property type="entry name" value="ZnuA"/>
    <property type="match status" value="1"/>
</dbReference>
<feature type="compositionally biased region" description="Acidic residues" evidence="5">
    <location>
        <begin position="404"/>
        <end position="413"/>
    </location>
</feature>
<dbReference type="InterPro" id="IPR050492">
    <property type="entry name" value="Bact_metal-bind_prot9"/>
</dbReference>
<comment type="similarity">
    <text evidence="1">Belongs to the bacterial solute-binding protein 9 family.</text>
</comment>
<evidence type="ECO:0000256" key="4">
    <source>
        <dbReference type="SAM" id="Coils"/>
    </source>
</evidence>
<dbReference type="GO" id="GO:0046872">
    <property type="term" value="F:metal ion binding"/>
    <property type="evidence" value="ECO:0007669"/>
    <property type="project" value="InterPro"/>
</dbReference>
<dbReference type="PANTHER" id="PTHR42953:SF3">
    <property type="entry name" value="HIGH-AFFINITY ZINC UPTAKE SYSTEM PROTEIN ZNUA"/>
    <property type="match status" value="1"/>
</dbReference>
<dbReference type="RefSeq" id="WP_006065527.1">
    <property type="nucleotide sequence ID" value="NZ_CP031305.1"/>
</dbReference>
<dbReference type="SUPFAM" id="SSF53807">
    <property type="entry name" value="Helical backbone' metal receptor"/>
    <property type="match status" value="1"/>
</dbReference>